<comment type="caution">
    <text evidence="1">The sequence shown here is derived from an EMBL/GenBank/DDBJ whole genome shotgun (WGS) entry which is preliminary data.</text>
</comment>
<protein>
    <submittedName>
        <fullName evidence="1">Uncharacterized protein</fullName>
    </submittedName>
</protein>
<reference evidence="1 2" key="1">
    <citation type="submission" date="2020-08" db="EMBL/GenBank/DDBJ databases">
        <title>Genomic Encyclopedia of Type Strains, Phase IV (KMG-IV): sequencing the most valuable type-strain genomes for metagenomic binning, comparative biology and taxonomic classification.</title>
        <authorList>
            <person name="Goeker M."/>
        </authorList>
    </citation>
    <scope>NUCLEOTIDE SEQUENCE [LARGE SCALE GENOMIC DNA]</scope>
    <source>
        <strain evidence="1 2">DSM 14925</strain>
    </source>
</reference>
<dbReference type="Proteomes" id="UP000562464">
    <property type="component" value="Unassembled WGS sequence"/>
</dbReference>
<dbReference type="EMBL" id="JACHHV010000026">
    <property type="protein sequence ID" value="MBB5888471.1"/>
    <property type="molecule type" value="Genomic_DNA"/>
</dbReference>
<organism evidence="1 2">
    <name type="scientific">Lactovum miscens</name>
    <dbReference type="NCBI Taxonomy" id="190387"/>
    <lineage>
        <taxon>Bacteria</taxon>
        <taxon>Bacillati</taxon>
        <taxon>Bacillota</taxon>
        <taxon>Bacilli</taxon>
        <taxon>Lactobacillales</taxon>
        <taxon>Streptococcaceae</taxon>
        <taxon>Lactovum</taxon>
    </lineage>
</organism>
<keyword evidence="2" id="KW-1185">Reference proteome</keyword>
<accession>A0A841CA82</accession>
<evidence type="ECO:0000313" key="1">
    <source>
        <dbReference type="EMBL" id="MBB5888471.1"/>
    </source>
</evidence>
<gene>
    <name evidence="1" type="ORF">HNQ37_001371</name>
</gene>
<proteinExistence type="predicted"/>
<sequence>MPLSSIFSAFQPLMNSNSLDKGPKPSLVSSKKPTSSDIYADSLASMPTNTFGAQTSLSSISGIKKVGITLWDAVDGINSSVDGLTVSDTSFQEALDVIRAENTAHDYIIYIGGNLAMSDTSSTLLSSITSSMATSLTFVSDLTDNINSMSSVQDANASTISLPSSLTFNCPLVFRNINLAGSTTIYANGSPLAIRNGAYFTGNTVTIYGGSATSTVAQTALWFSATGSGSFAIYGGGLGTNVTGDTNVTVYNTSGNSNIVYGAGNGGSVGGSTSVNIIGATGGSLTTSGSSPNGAVTGNINLSLSGIFSTTRVSNVYGDANTTAPVLSTSRTVTVNVNCPQYTFVNNINATAYNLATTNGLLLSTVMNINAGSLPKISAASDGIDNFTNVTTTANSNTAVLNLGSATAKVDNPGNLMVTSLVHNFTVLNVLPNNNLDIASTGYILNGGSGVTGADGDKIYQSSYSNFGTLNIWQNSGITDSSLAGSSLNNGVLTPSEVMVQVGNWNFSPNSFIKTYMFSGNATYNSYGNPTAAPQSAFPILCSNITQSLYDQSGLLYDHESSLTWEPLAPVTLGMYIGGAQTGKFWGASDQYWQALILVIPYNNINVTTLSPSEIDGMDPINGFGFISDYEQQAIGNGNNGYLIFLESGGIREFEFNGSNISDGTGAWTLNGAPSGGEMPPAASYNSNGVMVNTSSVVAPTNGTMKAYASYFKNTINGITHYNLSKLIYPTSTWSDQTNINPATFNTINSDNTKTNFITYADVETPSILGSEPMIQWEWPRSNFSPILAPSAKSSDPEVYNTTNSNIISYAPGVKGNANSVPNSNQDFAYPLNYPIGASTSFNAYVETNSVPYNEYNGQYGFFPGPLFNGAYSIYHSSGVNVRNWTNYSTYVNLPSYLVYNTKTFFTDPNGGSATSPVFSSPTFTASDGEISVFQEKSIANVSTAKPYIYKGVSYTDPYQVLKAIMNPQALNYDGTTATVTPVSAVLKNGVNTVTLNYTTDAAFASSIGTNLNSLAYQTVGTTIQINYASSNGLTKTSTITIGNGSLSAQNVISVSQQVNKIASDIQSKVSVNAPAATISQPLVSLLGVVANDNNGANVTSSVIVTGWKDSTTSYSGTNLFSQIISDLSNANIVSGTKFEIEFTSPDGTTKVTNQLTIVEGSISASDIMLPMAQVDKLLATDTTPTSLGSNLISQTLDLGNANVSISGANVQAKVLNSSQQVTLTNAAEVYNWLNKIDHNSRTIQKTTLTFTTFQYGITITASLSVAPNAFLKLESVPNVNFGDWSSDPPDWSKISAQDPAPVLIYDSRNIVGPWQLTVEDDQTGDLASHQALIYLGVTKAVSSSGTALTDQGNSQGVSIMGNPVQVYSDFNPVGGTSSSGFETVSVTPQFYLSFPIAPNSSISGTDTLLWSLVMAPGN</sequence>
<name>A0A841CA82_9LACT</name>
<evidence type="ECO:0000313" key="2">
    <source>
        <dbReference type="Proteomes" id="UP000562464"/>
    </source>
</evidence>